<evidence type="ECO:0000256" key="2">
    <source>
        <dbReference type="ARBA" id="ARBA00022485"/>
    </source>
</evidence>
<comment type="catalytic activity">
    <reaction evidence="12">
        <text>2'-deoxyribonucleotide-(2'-deoxyribose 5'-phosphate)-2'-deoxyribonucleotide-DNA = a 3'-end 2'-deoxyribonucleotide-(2,3-dehydro-2,3-deoxyribose 5'-phosphate)-DNA + a 5'-end 5'-phospho-2'-deoxyribonucleoside-DNA + H(+)</text>
        <dbReference type="Rhea" id="RHEA:66592"/>
        <dbReference type="Rhea" id="RHEA-COMP:13180"/>
        <dbReference type="Rhea" id="RHEA-COMP:16897"/>
        <dbReference type="Rhea" id="RHEA-COMP:17067"/>
        <dbReference type="ChEBI" id="CHEBI:15378"/>
        <dbReference type="ChEBI" id="CHEBI:136412"/>
        <dbReference type="ChEBI" id="CHEBI:157695"/>
        <dbReference type="ChEBI" id="CHEBI:167181"/>
        <dbReference type="EC" id="4.2.99.18"/>
    </reaction>
</comment>
<evidence type="ECO:0000256" key="1">
    <source>
        <dbReference type="ARBA" id="ARBA00008343"/>
    </source>
</evidence>
<evidence type="ECO:0000256" key="3">
    <source>
        <dbReference type="ARBA" id="ARBA00022723"/>
    </source>
</evidence>
<keyword evidence="4 12" id="KW-0227">DNA damage</keyword>
<name>A0A6N7IR68_9FIRM</name>
<evidence type="ECO:0000256" key="7">
    <source>
        <dbReference type="ARBA" id="ARBA00023014"/>
    </source>
</evidence>
<keyword evidence="8 12" id="KW-0238">DNA-binding</keyword>
<evidence type="ECO:0000313" key="14">
    <source>
        <dbReference type="EMBL" id="MQL52019.1"/>
    </source>
</evidence>
<evidence type="ECO:0000256" key="6">
    <source>
        <dbReference type="ARBA" id="ARBA00023004"/>
    </source>
</evidence>
<dbReference type="SUPFAM" id="SSF48150">
    <property type="entry name" value="DNA-glycosylase"/>
    <property type="match status" value="1"/>
</dbReference>
<dbReference type="Pfam" id="PF00633">
    <property type="entry name" value="HHH"/>
    <property type="match status" value="1"/>
</dbReference>
<keyword evidence="15" id="KW-1185">Reference proteome</keyword>
<gene>
    <name evidence="12 14" type="primary">nth</name>
    <name evidence="14" type="ORF">GFC01_07005</name>
</gene>
<comment type="cofactor">
    <cofactor evidence="12">
        <name>[4Fe-4S] cluster</name>
        <dbReference type="ChEBI" id="CHEBI:49883"/>
    </cofactor>
    <text evidence="12">Binds 1 [4Fe-4S] cluster.</text>
</comment>
<protein>
    <recommendedName>
        <fullName evidence="12">Endonuclease III</fullName>
        <ecNumber evidence="12">4.2.99.18</ecNumber>
    </recommendedName>
    <alternativeName>
        <fullName evidence="12">DNA-(apurinic or apyrimidinic site) lyase</fullName>
    </alternativeName>
</protein>
<dbReference type="Pfam" id="PF10576">
    <property type="entry name" value="EndIII_4Fe-2S"/>
    <property type="match status" value="1"/>
</dbReference>
<evidence type="ECO:0000256" key="10">
    <source>
        <dbReference type="ARBA" id="ARBA00023239"/>
    </source>
</evidence>
<dbReference type="SMART" id="SM00525">
    <property type="entry name" value="FES"/>
    <property type="match status" value="1"/>
</dbReference>
<feature type="domain" description="HhH-GPD" evidence="13">
    <location>
        <begin position="39"/>
        <end position="186"/>
    </location>
</feature>
<comment type="caution">
    <text evidence="14">The sequence shown here is derived from an EMBL/GenBank/DDBJ whole genome shotgun (WGS) entry which is preliminary data.</text>
</comment>
<dbReference type="NCBIfam" id="TIGR01083">
    <property type="entry name" value="nth"/>
    <property type="match status" value="1"/>
</dbReference>
<keyword evidence="2 12" id="KW-0004">4Fe-4S</keyword>
<dbReference type="SMART" id="SM00478">
    <property type="entry name" value="ENDO3c"/>
    <property type="match status" value="1"/>
</dbReference>
<comment type="function">
    <text evidence="12">DNA repair enzyme that has both DNA N-glycosylase activity and AP-lyase activity. The DNA N-glycosylase activity releases various damaged pyrimidines from DNA by cleaving the N-glycosidic bond, leaving an AP (apurinic/apyrimidinic) site. The AP-lyase activity cleaves the phosphodiester bond 3' to the AP site by a beta-elimination, leaving a 3'-terminal unsaturated sugar and a product with a terminal 5'-phosphate.</text>
</comment>
<reference evidence="14 15" key="1">
    <citation type="submission" date="2019-10" db="EMBL/GenBank/DDBJ databases">
        <title>Comparative genomics of sulfur disproportionating microorganisms.</title>
        <authorList>
            <person name="Ward L.M."/>
            <person name="Bertran E."/>
            <person name="Johnston D."/>
        </authorList>
    </citation>
    <scope>NUCLEOTIDE SEQUENCE [LARGE SCALE GENOMIC DNA]</scope>
    <source>
        <strain evidence="14 15">DSM 14055</strain>
    </source>
</reference>
<feature type="binding site" evidence="12">
    <location>
        <position position="204"/>
    </location>
    <ligand>
        <name>[4Fe-4S] cluster</name>
        <dbReference type="ChEBI" id="CHEBI:49883"/>
    </ligand>
</feature>
<dbReference type="EC" id="4.2.99.18" evidence="12"/>
<evidence type="ECO:0000256" key="4">
    <source>
        <dbReference type="ARBA" id="ARBA00022763"/>
    </source>
</evidence>
<feature type="binding site" evidence="12">
    <location>
        <position position="195"/>
    </location>
    <ligand>
        <name>[4Fe-4S] cluster</name>
        <dbReference type="ChEBI" id="CHEBI:49883"/>
    </ligand>
</feature>
<keyword evidence="6 12" id="KW-0408">Iron</keyword>
<dbReference type="PROSITE" id="PS00764">
    <property type="entry name" value="ENDONUCLEASE_III_1"/>
    <property type="match status" value="1"/>
</dbReference>
<keyword evidence="7 12" id="KW-0411">Iron-sulfur</keyword>
<dbReference type="InterPro" id="IPR005759">
    <property type="entry name" value="Nth"/>
</dbReference>
<evidence type="ECO:0000313" key="15">
    <source>
        <dbReference type="Proteomes" id="UP000441717"/>
    </source>
</evidence>
<dbReference type="Gene3D" id="1.10.340.30">
    <property type="entry name" value="Hypothetical protein, domain 2"/>
    <property type="match status" value="1"/>
</dbReference>
<feature type="binding site" evidence="12">
    <location>
        <position position="188"/>
    </location>
    <ligand>
        <name>[4Fe-4S] cluster</name>
        <dbReference type="ChEBI" id="CHEBI:49883"/>
    </ligand>
</feature>
<evidence type="ECO:0000256" key="11">
    <source>
        <dbReference type="ARBA" id="ARBA00023295"/>
    </source>
</evidence>
<dbReference type="PANTHER" id="PTHR10359">
    <property type="entry name" value="A/G-SPECIFIC ADENINE GLYCOSYLASE/ENDONUCLEASE III"/>
    <property type="match status" value="1"/>
</dbReference>
<organism evidence="14 15">
    <name type="scientific">Desulfofundulus thermobenzoicus</name>
    <dbReference type="NCBI Taxonomy" id="29376"/>
    <lineage>
        <taxon>Bacteria</taxon>
        <taxon>Bacillati</taxon>
        <taxon>Bacillota</taxon>
        <taxon>Clostridia</taxon>
        <taxon>Eubacteriales</taxon>
        <taxon>Peptococcaceae</taxon>
        <taxon>Desulfofundulus</taxon>
    </lineage>
</organism>
<keyword evidence="11 12" id="KW-0326">Glycosidase</keyword>
<dbReference type="PROSITE" id="PS01155">
    <property type="entry name" value="ENDONUCLEASE_III_2"/>
    <property type="match status" value="1"/>
</dbReference>
<feature type="binding site" evidence="12">
    <location>
        <position position="198"/>
    </location>
    <ligand>
        <name>[4Fe-4S] cluster</name>
        <dbReference type="ChEBI" id="CHEBI:49883"/>
    </ligand>
</feature>
<dbReference type="GO" id="GO:0046872">
    <property type="term" value="F:metal ion binding"/>
    <property type="evidence" value="ECO:0007669"/>
    <property type="project" value="UniProtKB-KW"/>
</dbReference>
<proteinExistence type="inferred from homology"/>
<dbReference type="InterPro" id="IPR004035">
    <property type="entry name" value="Endouclease-III_FeS-bd_BS"/>
</dbReference>
<keyword evidence="14" id="KW-0255">Endonuclease</keyword>
<dbReference type="GO" id="GO:0003677">
    <property type="term" value="F:DNA binding"/>
    <property type="evidence" value="ECO:0007669"/>
    <property type="project" value="UniProtKB-UniRule"/>
</dbReference>
<dbReference type="PANTHER" id="PTHR10359:SF18">
    <property type="entry name" value="ENDONUCLEASE III"/>
    <property type="match status" value="1"/>
</dbReference>
<dbReference type="HAMAP" id="MF_00942">
    <property type="entry name" value="Nth"/>
    <property type="match status" value="1"/>
</dbReference>
<evidence type="ECO:0000259" key="13">
    <source>
        <dbReference type="SMART" id="SM00478"/>
    </source>
</evidence>
<dbReference type="GO" id="GO:0140078">
    <property type="term" value="F:class I DNA-(apurinic or apyrimidinic site) endonuclease activity"/>
    <property type="evidence" value="ECO:0007669"/>
    <property type="project" value="UniProtKB-EC"/>
</dbReference>
<dbReference type="InterPro" id="IPR004036">
    <property type="entry name" value="Endonuclease-III-like_CS2"/>
</dbReference>
<keyword evidence="10 12" id="KW-0456">Lyase</keyword>
<accession>A0A6N7IR68</accession>
<keyword evidence="5 12" id="KW-0378">Hydrolase</keyword>
<dbReference type="Gene3D" id="1.10.1670.10">
    <property type="entry name" value="Helix-hairpin-Helix base-excision DNA repair enzymes (C-terminal)"/>
    <property type="match status" value="1"/>
</dbReference>
<dbReference type="CDD" id="cd00056">
    <property type="entry name" value="ENDO3c"/>
    <property type="match status" value="1"/>
</dbReference>
<dbReference type="EMBL" id="WHYR01000015">
    <property type="protein sequence ID" value="MQL52019.1"/>
    <property type="molecule type" value="Genomic_DNA"/>
</dbReference>
<evidence type="ECO:0000256" key="12">
    <source>
        <dbReference type="HAMAP-Rule" id="MF_00942"/>
    </source>
</evidence>
<keyword evidence="3 12" id="KW-0479">Metal-binding</keyword>
<sequence length="208" mass="23722">MPEGRRVREILEILDRTYPDARTALHFNNPFQLLVAAILSAQTTDRQVNSITDRLFRHYRRPEDFARLNPEELAREIQGCGLYRNKSKNIIATSRILVEKYNSRVPDRLEELESLPGVGRKTANVVLNVAFGRPTIPVDTHVFRVSHRLGLARSKTPEKTEEELVSLIPEERRRAAHHQLIAHGRQVCTARSPRCPACPLAHLCPEGK</sequence>
<dbReference type="InterPro" id="IPR011257">
    <property type="entry name" value="DNA_glycosylase"/>
</dbReference>
<dbReference type="FunFam" id="1.10.340.30:FF:000001">
    <property type="entry name" value="Endonuclease III"/>
    <property type="match status" value="1"/>
</dbReference>
<dbReference type="FunFam" id="1.10.1670.10:FF:000001">
    <property type="entry name" value="Endonuclease III"/>
    <property type="match status" value="1"/>
</dbReference>
<dbReference type="OrthoDB" id="9800977at2"/>
<dbReference type="GO" id="GO:0019104">
    <property type="term" value="F:DNA N-glycosylase activity"/>
    <property type="evidence" value="ECO:0007669"/>
    <property type="project" value="UniProtKB-UniRule"/>
</dbReference>
<dbReference type="Pfam" id="PF00730">
    <property type="entry name" value="HhH-GPD"/>
    <property type="match status" value="1"/>
</dbReference>
<evidence type="ECO:0000256" key="5">
    <source>
        <dbReference type="ARBA" id="ARBA00022801"/>
    </source>
</evidence>
<comment type="similarity">
    <text evidence="1 12">Belongs to the Nth/MutY family.</text>
</comment>
<evidence type="ECO:0000256" key="8">
    <source>
        <dbReference type="ARBA" id="ARBA00023125"/>
    </source>
</evidence>
<dbReference type="InterPro" id="IPR000445">
    <property type="entry name" value="HhH_motif"/>
</dbReference>
<dbReference type="AlphaFoldDB" id="A0A6N7IR68"/>
<dbReference type="Proteomes" id="UP000441717">
    <property type="component" value="Unassembled WGS sequence"/>
</dbReference>
<dbReference type="GO" id="GO:0051539">
    <property type="term" value="F:4 iron, 4 sulfur cluster binding"/>
    <property type="evidence" value="ECO:0007669"/>
    <property type="project" value="UniProtKB-UniRule"/>
</dbReference>
<dbReference type="InterPro" id="IPR003651">
    <property type="entry name" value="Endonuclease3_FeS-loop_motif"/>
</dbReference>
<evidence type="ECO:0000256" key="9">
    <source>
        <dbReference type="ARBA" id="ARBA00023204"/>
    </source>
</evidence>
<keyword evidence="14" id="KW-0540">Nuclease</keyword>
<dbReference type="GO" id="GO:0006285">
    <property type="term" value="P:base-excision repair, AP site formation"/>
    <property type="evidence" value="ECO:0007669"/>
    <property type="project" value="TreeGrafter"/>
</dbReference>
<keyword evidence="9 12" id="KW-0234">DNA repair</keyword>
<dbReference type="InterPro" id="IPR003265">
    <property type="entry name" value="HhH-GPD_domain"/>
</dbReference>
<dbReference type="PIRSF" id="PIRSF001435">
    <property type="entry name" value="Nth"/>
    <property type="match status" value="1"/>
</dbReference>
<dbReference type="InterPro" id="IPR023170">
    <property type="entry name" value="HhH_base_excis_C"/>
</dbReference>